<protein>
    <recommendedName>
        <fullName evidence="3 7">Uroporphyrinogen decarboxylase</fullName>
        <shortName evidence="7">UPD</shortName>
        <shortName evidence="7">URO-D</shortName>
        <ecNumber evidence="3 7">4.1.1.37</ecNumber>
    </recommendedName>
</protein>
<evidence type="ECO:0000256" key="9">
    <source>
        <dbReference type="RuleBase" id="RU004169"/>
    </source>
</evidence>
<comment type="subunit">
    <text evidence="7">Homodimer.</text>
</comment>
<comment type="catalytic activity">
    <reaction evidence="7 8">
        <text>uroporphyrinogen III + 4 H(+) = coproporphyrinogen III + 4 CO2</text>
        <dbReference type="Rhea" id="RHEA:19865"/>
        <dbReference type="ChEBI" id="CHEBI:15378"/>
        <dbReference type="ChEBI" id="CHEBI:16526"/>
        <dbReference type="ChEBI" id="CHEBI:57308"/>
        <dbReference type="ChEBI" id="CHEBI:57309"/>
        <dbReference type="EC" id="4.1.1.37"/>
    </reaction>
</comment>
<keyword evidence="6 7" id="KW-0627">Porphyrin biosynthesis</keyword>
<evidence type="ECO:0000256" key="7">
    <source>
        <dbReference type="HAMAP-Rule" id="MF_00218"/>
    </source>
</evidence>
<sequence length="348" mass="37313">MREGAKGQDSALVRTLLGQKQVHPPIWLMRQAGRHLPEYRELRAKNKSFLDFCYAPAAAAEATLQPVRRYPVDAAIIFSDILVVPHALGRDVRFAEGEGPLLTPLEGAEDIAKLDLSRLETRLAPVYEALERVRAAMEPERALIGFAGAPWTLATYMIQGRGGERDLARAYAYQHPELVDQLLDVLAVAVGQHLIAQIKAGANALQIFESWAEDIPGHLFARLVTGPIKKAVDIVRTAHPDVPIIGFPRGAGHRVGQFHQETGVNGLGLDIAADLGAARAAVGPTICLQGNLDPMALMAGGAALDQALDAILAAAQTGPHIFNLGHGVVPATPIPHVEHVMKRVKGLA</sequence>
<comment type="similarity">
    <text evidence="2 7 9">Belongs to the uroporphyrinogen decarboxylase family.</text>
</comment>
<comment type="subcellular location">
    <subcellularLocation>
        <location evidence="7">Cytoplasm</location>
    </subcellularLocation>
</comment>
<dbReference type="SUPFAM" id="SSF51726">
    <property type="entry name" value="UROD/MetE-like"/>
    <property type="match status" value="1"/>
</dbReference>
<dbReference type="RefSeq" id="WP_108983833.1">
    <property type="nucleotide sequence ID" value="NZ_BFBR01000001.1"/>
</dbReference>
<dbReference type="Proteomes" id="UP000245086">
    <property type="component" value="Unassembled WGS sequence"/>
</dbReference>
<comment type="pathway">
    <text evidence="1 7 8">Porphyrin-containing compound metabolism; protoporphyrin-IX biosynthesis; coproporphyrinogen-III from 5-aminolevulinate: step 4/4.</text>
</comment>
<evidence type="ECO:0000256" key="3">
    <source>
        <dbReference type="ARBA" id="ARBA00012288"/>
    </source>
</evidence>
<evidence type="ECO:0000256" key="4">
    <source>
        <dbReference type="ARBA" id="ARBA00022793"/>
    </source>
</evidence>
<dbReference type="CDD" id="cd00717">
    <property type="entry name" value="URO-D"/>
    <property type="match status" value="1"/>
</dbReference>
<dbReference type="InterPro" id="IPR038071">
    <property type="entry name" value="UROD/MetE-like_sf"/>
</dbReference>
<comment type="function">
    <text evidence="7">Catalyzes the decarboxylation of four acetate groups of uroporphyrinogen-III to yield coproporphyrinogen-III.</text>
</comment>
<feature type="binding site" evidence="7">
    <location>
        <position position="156"/>
    </location>
    <ligand>
        <name>substrate</name>
    </ligand>
</feature>
<evidence type="ECO:0000256" key="5">
    <source>
        <dbReference type="ARBA" id="ARBA00023239"/>
    </source>
</evidence>
<evidence type="ECO:0000256" key="6">
    <source>
        <dbReference type="ARBA" id="ARBA00023244"/>
    </source>
</evidence>
<dbReference type="GO" id="GO:0019353">
    <property type="term" value="P:protoporphyrinogen IX biosynthetic process from glutamate"/>
    <property type="evidence" value="ECO:0007669"/>
    <property type="project" value="TreeGrafter"/>
</dbReference>
<feature type="binding site" evidence="7">
    <location>
        <position position="80"/>
    </location>
    <ligand>
        <name>substrate</name>
    </ligand>
</feature>
<dbReference type="GO" id="GO:0004853">
    <property type="term" value="F:uroporphyrinogen decarboxylase activity"/>
    <property type="evidence" value="ECO:0007669"/>
    <property type="project" value="UniProtKB-UniRule"/>
</dbReference>
<feature type="binding site" evidence="7">
    <location>
        <position position="210"/>
    </location>
    <ligand>
        <name>substrate</name>
    </ligand>
</feature>
<evidence type="ECO:0000313" key="11">
    <source>
        <dbReference type="EMBL" id="GBF57003.1"/>
    </source>
</evidence>
<gene>
    <name evidence="7 11" type="primary">hemE</name>
    <name evidence="11" type="ORF">PbB2_00660</name>
</gene>
<name>A0A2P2E7G4_9PROT</name>
<dbReference type="OrthoDB" id="9806656at2"/>
<feature type="site" description="Transition state stabilizer" evidence="7">
    <location>
        <position position="80"/>
    </location>
</feature>
<organism evidence="11 12">
    <name type="scientific">Candidatus Phycosocius bacilliformis</name>
    <dbReference type="NCBI Taxonomy" id="1445552"/>
    <lineage>
        <taxon>Bacteria</taxon>
        <taxon>Pseudomonadati</taxon>
        <taxon>Pseudomonadota</taxon>
        <taxon>Alphaproteobacteria</taxon>
        <taxon>Caulobacterales</taxon>
        <taxon>Caulobacterales incertae sedis</taxon>
        <taxon>Candidatus Phycosocius</taxon>
    </lineage>
</organism>
<feature type="domain" description="Uroporphyrinogen decarboxylase (URO-D)" evidence="10">
    <location>
        <begin position="25"/>
        <end position="34"/>
    </location>
</feature>
<dbReference type="AlphaFoldDB" id="A0A2P2E7G4"/>
<evidence type="ECO:0000256" key="1">
    <source>
        <dbReference type="ARBA" id="ARBA00004804"/>
    </source>
</evidence>
<comment type="caution">
    <text evidence="11">The sequence shown here is derived from an EMBL/GenBank/DDBJ whole genome shotgun (WGS) entry which is preliminary data.</text>
</comment>
<dbReference type="PANTHER" id="PTHR21091:SF169">
    <property type="entry name" value="UROPORPHYRINOGEN DECARBOXYLASE"/>
    <property type="match status" value="1"/>
</dbReference>
<evidence type="ECO:0000256" key="2">
    <source>
        <dbReference type="ARBA" id="ARBA00009935"/>
    </source>
</evidence>
<evidence type="ECO:0000256" key="8">
    <source>
        <dbReference type="RuleBase" id="RU000554"/>
    </source>
</evidence>
<feature type="binding site" evidence="7">
    <location>
        <position position="326"/>
    </location>
    <ligand>
        <name>substrate</name>
    </ligand>
</feature>
<dbReference type="Gene3D" id="3.20.20.210">
    <property type="match status" value="1"/>
</dbReference>
<proteinExistence type="inferred from homology"/>
<dbReference type="InterPro" id="IPR000257">
    <property type="entry name" value="Uroporphyrinogen_deCOase"/>
</dbReference>
<dbReference type="GO" id="GO:0005829">
    <property type="term" value="C:cytosol"/>
    <property type="evidence" value="ECO:0007669"/>
    <property type="project" value="TreeGrafter"/>
</dbReference>
<keyword evidence="7" id="KW-0963">Cytoplasm</keyword>
<keyword evidence="4 7" id="KW-0210">Decarboxylase</keyword>
<reference evidence="11 12" key="1">
    <citation type="journal article" date="2018" name="Genome Announc.">
        <title>Draft Genome Sequence of "Candidatus Phycosocius bacilliformis," an Alphaproteobacterial Ectosymbiont of the Hydrocarbon-Producing Green Alga Botryococcus braunii.</title>
        <authorList>
            <person name="Tanabe Y."/>
            <person name="Yamaguchi H."/>
            <person name="Watanabe M.M."/>
        </authorList>
    </citation>
    <scope>NUCLEOTIDE SEQUENCE [LARGE SCALE GENOMIC DNA]</scope>
    <source>
        <strain evidence="11 12">BOTRYCO-2</strain>
    </source>
</reference>
<dbReference type="EMBL" id="BFBR01000001">
    <property type="protein sequence ID" value="GBF57003.1"/>
    <property type="molecule type" value="Genomic_DNA"/>
</dbReference>
<keyword evidence="5 7" id="KW-0456">Lyase</keyword>
<dbReference type="PANTHER" id="PTHR21091">
    <property type="entry name" value="METHYLTETRAHYDROFOLATE:HOMOCYSTEINE METHYLTRANSFERASE RELATED"/>
    <property type="match status" value="1"/>
</dbReference>
<dbReference type="PROSITE" id="PS00906">
    <property type="entry name" value="UROD_1"/>
    <property type="match status" value="1"/>
</dbReference>
<keyword evidence="12" id="KW-1185">Reference proteome</keyword>
<dbReference type="NCBIfam" id="TIGR01464">
    <property type="entry name" value="hemE"/>
    <property type="match status" value="1"/>
</dbReference>
<dbReference type="Pfam" id="PF01208">
    <property type="entry name" value="URO-D"/>
    <property type="match status" value="1"/>
</dbReference>
<evidence type="ECO:0000259" key="10">
    <source>
        <dbReference type="PROSITE" id="PS00906"/>
    </source>
</evidence>
<feature type="binding site" evidence="7">
    <location>
        <begin position="30"/>
        <end position="34"/>
    </location>
    <ligand>
        <name>substrate</name>
    </ligand>
</feature>
<dbReference type="HAMAP" id="MF_00218">
    <property type="entry name" value="URO_D"/>
    <property type="match status" value="1"/>
</dbReference>
<evidence type="ECO:0000313" key="12">
    <source>
        <dbReference type="Proteomes" id="UP000245086"/>
    </source>
</evidence>
<dbReference type="EC" id="4.1.1.37" evidence="3 7"/>
<dbReference type="InterPro" id="IPR006361">
    <property type="entry name" value="Uroporphyrinogen_deCO2ase_HemE"/>
</dbReference>
<comment type="caution">
    <text evidence="7">Lacks conserved residue(s) required for the propagation of feature annotation.</text>
</comment>
<accession>A0A2P2E7G4</accession>
<dbReference type="UniPathway" id="UPA00251">
    <property type="reaction ID" value="UER00321"/>
</dbReference>